<accession>L9W5A7</accession>
<comment type="caution">
    <text evidence="2">The sequence shown here is derived from an EMBL/GenBank/DDBJ whole genome shotgun (WGS) entry which is preliminary data.</text>
</comment>
<name>L9W5A7_9EURY</name>
<keyword evidence="3" id="KW-1185">Reference proteome</keyword>
<dbReference type="eggNOG" id="arCOG08980">
    <property type="taxonomic scope" value="Archaea"/>
</dbReference>
<dbReference type="PATRIC" id="fig|1230460.4.peg.2844"/>
<evidence type="ECO:0000259" key="1">
    <source>
        <dbReference type="Pfam" id="PF18545"/>
    </source>
</evidence>
<protein>
    <recommendedName>
        <fullName evidence="1">Halobacterial output domain-containing protein</fullName>
    </recommendedName>
</protein>
<dbReference type="STRING" id="1230460.C495_13971"/>
<dbReference type="Pfam" id="PF18545">
    <property type="entry name" value="HalOD1"/>
    <property type="match status" value="1"/>
</dbReference>
<sequence length="120" mass="12955">MVWDKSLLTTILIIDMFHHTDGCPNGEECVTIRAVRGDAESILQTILRAVAAIENVPVTELESLYERIDPEALADLCSHADDAGSDVTVTFTDHGHTVVVSHDGRVCVQPGTTTHATEST</sequence>
<proteinExistence type="predicted"/>
<dbReference type="EMBL" id="AOHX01000043">
    <property type="protein sequence ID" value="ELY43498.1"/>
    <property type="molecule type" value="Genomic_DNA"/>
</dbReference>
<evidence type="ECO:0000313" key="2">
    <source>
        <dbReference type="EMBL" id="ELY43498.1"/>
    </source>
</evidence>
<organism evidence="2 3">
    <name type="scientific">Natronorubrum sulfidifaciens JCM 14089</name>
    <dbReference type="NCBI Taxonomy" id="1230460"/>
    <lineage>
        <taxon>Archaea</taxon>
        <taxon>Methanobacteriati</taxon>
        <taxon>Methanobacteriota</taxon>
        <taxon>Stenosarchaea group</taxon>
        <taxon>Halobacteria</taxon>
        <taxon>Halobacteriales</taxon>
        <taxon>Natrialbaceae</taxon>
        <taxon>Natronorubrum</taxon>
    </lineage>
</organism>
<evidence type="ECO:0000313" key="3">
    <source>
        <dbReference type="Proteomes" id="UP000011661"/>
    </source>
</evidence>
<reference evidence="2 3" key="1">
    <citation type="journal article" date="2014" name="PLoS Genet.">
        <title>Phylogenetically driven sequencing of extremely halophilic archaea reveals strategies for static and dynamic osmo-response.</title>
        <authorList>
            <person name="Becker E.A."/>
            <person name="Seitzer P.M."/>
            <person name="Tritt A."/>
            <person name="Larsen D."/>
            <person name="Krusor M."/>
            <person name="Yao A.I."/>
            <person name="Wu D."/>
            <person name="Madern D."/>
            <person name="Eisen J.A."/>
            <person name="Darling A.E."/>
            <person name="Facciotti M.T."/>
        </authorList>
    </citation>
    <scope>NUCLEOTIDE SEQUENCE [LARGE SCALE GENOMIC DNA]</scope>
    <source>
        <strain evidence="2 3">JCM 14089</strain>
    </source>
</reference>
<feature type="domain" description="Halobacterial output" evidence="1">
    <location>
        <begin position="39"/>
        <end position="110"/>
    </location>
</feature>
<dbReference type="Proteomes" id="UP000011661">
    <property type="component" value="Unassembled WGS sequence"/>
</dbReference>
<gene>
    <name evidence="2" type="ORF">C495_13971</name>
</gene>
<dbReference type="AlphaFoldDB" id="L9W5A7"/>
<dbReference type="InterPro" id="IPR040624">
    <property type="entry name" value="HalOD1"/>
</dbReference>